<evidence type="ECO:0000256" key="10">
    <source>
        <dbReference type="ARBA" id="ARBA00022839"/>
    </source>
</evidence>
<evidence type="ECO:0000256" key="6">
    <source>
        <dbReference type="ARBA" id="ARBA00022705"/>
    </source>
</evidence>
<dbReference type="NCBIfam" id="NF004397">
    <property type="entry name" value="PRK05755.1"/>
    <property type="match status" value="1"/>
</dbReference>
<dbReference type="Pfam" id="PF01367">
    <property type="entry name" value="5_3_exonuc"/>
    <property type="match status" value="1"/>
</dbReference>
<dbReference type="InterPro" id="IPR020046">
    <property type="entry name" value="5-3_exonucl_a-hlix_arch_N"/>
</dbReference>
<feature type="domain" description="3'-5' exonuclease" evidence="17">
    <location>
        <begin position="341"/>
        <end position="516"/>
    </location>
</feature>
<dbReference type="InterPro" id="IPR036279">
    <property type="entry name" value="5-3_exonuclease_C_sf"/>
</dbReference>
<keyword evidence="9 16" id="KW-0378">Hydrolase</keyword>
<dbReference type="FunFam" id="1.20.1060.10:FF:000001">
    <property type="entry name" value="DNA polymerase I"/>
    <property type="match status" value="1"/>
</dbReference>
<evidence type="ECO:0000259" key="19">
    <source>
        <dbReference type="SMART" id="SM00482"/>
    </source>
</evidence>
<evidence type="ECO:0000259" key="18">
    <source>
        <dbReference type="SMART" id="SM00475"/>
    </source>
</evidence>
<dbReference type="Gene3D" id="3.30.420.10">
    <property type="entry name" value="Ribonuclease H-like superfamily/Ribonuclease H"/>
    <property type="match status" value="1"/>
</dbReference>
<evidence type="ECO:0000256" key="12">
    <source>
        <dbReference type="ARBA" id="ARBA00023125"/>
    </source>
</evidence>
<dbReference type="InterPro" id="IPR002298">
    <property type="entry name" value="DNA_polymerase_A"/>
</dbReference>
<keyword evidence="5 16" id="KW-0548">Nucleotidyltransferase</keyword>
<dbReference type="InterPro" id="IPR002421">
    <property type="entry name" value="5-3_exonuclease"/>
</dbReference>
<dbReference type="PROSITE" id="PS00447">
    <property type="entry name" value="DNA_POLYMERASE_A"/>
    <property type="match status" value="1"/>
</dbReference>
<dbReference type="GO" id="GO:0003677">
    <property type="term" value="F:DNA binding"/>
    <property type="evidence" value="ECO:0007669"/>
    <property type="project" value="UniProtKB-UniRule"/>
</dbReference>
<keyword evidence="10 16" id="KW-0269">Exonuclease</keyword>
<dbReference type="InterPro" id="IPR029060">
    <property type="entry name" value="PIN-like_dom_sf"/>
</dbReference>
<dbReference type="GO" id="GO:0003887">
    <property type="term" value="F:DNA-directed DNA polymerase activity"/>
    <property type="evidence" value="ECO:0007669"/>
    <property type="project" value="UniProtKB-UniRule"/>
</dbReference>
<dbReference type="OrthoDB" id="9806424at2"/>
<gene>
    <name evidence="16" type="primary">polA</name>
    <name evidence="20" type="ORF">BN938_0829</name>
</gene>
<dbReference type="SUPFAM" id="SSF88723">
    <property type="entry name" value="PIN domain-like"/>
    <property type="match status" value="1"/>
</dbReference>
<dbReference type="SMART" id="SM00482">
    <property type="entry name" value="POLAc"/>
    <property type="match status" value="1"/>
</dbReference>
<dbReference type="KEGG" id="rbc:BN938_0829"/>
<dbReference type="FunFam" id="1.10.150.20:FF:000003">
    <property type="entry name" value="DNA polymerase I"/>
    <property type="match status" value="1"/>
</dbReference>
<dbReference type="NCBIfam" id="TIGR00593">
    <property type="entry name" value="pola"/>
    <property type="match status" value="1"/>
</dbReference>
<dbReference type="InterPro" id="IPR019760">
    <property type="entry name" value="DNA-dir_DNA_pol_A_CS"/>
</dbReference>
<evidence type="ECO:0000256" key="3">
    <source>
        <dbReference type="ARBA" id="ARBA00020311"/>
    </source>
</evidence>
<dbReference type="CDD" id="cd08637">
    <property type="entry name" value="DNA_pol_A_pol_I_C"/>
    <property type="match status" value="1"/>
</dbReference>
<organism evidence="20 21">
    <name type="scientific">Mucinivorans hirudinis</name>
    <dbReference type="NCBI Taxonomy" id="1433126"/>
    <lineage>
        <taxon>Bacteria</taxon>
        <taxon>Pseudomonadati</taxon>
        <taxon>Bacteroidota</taxon>
        <taxon>Bacteroidia</taxon>
        <taxon>Bacteroidales</taxon>
        <taxon>Rikenellaceae</taxon>
        <taxon>Mucinivorans</taxon>
    </lineage>
</organism>
<keyword evidence="7" id="KW-0540">Nuclease</keyword>
<comment type="function">
    <text evidence="16">In addition to polymerase activity, this DNA polymerase exhibits 3'-5' and 5'-3' exonuclease activity.</text>
</comment>
<dbReference type="SMART" id="SM00474">
    <property type="entry name" value="35EXOc"/>
    <property type="match status" value="1"/>
</dbReference>
<keyword evidence="4 16" id="KW-0808">Transferase</keyword>
<dbReference type="Gene3D" id="1.10.150.20">
    <property type="entry name" value="5' to 3' exonuclease, C-terminal subdomain"/>
    <property type="match status" value="2"/>
</dbReference>
<dbReference type="CDD" id="cd06139">
    <property type="entry name" value="DNA_polA_I_Ecoli_like_exo"/>
    <property type="match status" value="1"/>
</dbReference>
<dbReference type="Proteomes" id="UP000027616">
    <property type="component" value="Chromosome I"/>
</dbReference>
<evidence type="ECO:0000256" key="2">
    <source>
        <dbReference type="ARBA" id="ARBA00012417"/>
    </source>
</evidence>
<dbReference type="InterPro" id="IPR020045">
    <property type="entry name" value="DNA_polI_H3TH"/>
</dbReference>
<evidence type="ECO:0000256" key="16">
    <source>
        <dbReference type="RuleBase" id="RU004460"/>
    </source>
</evidence>
<dbReference type="PRINTS" id="PR00868">
    <property type="entry name" value="DNAPOLI"/>
</dbReference>
<dbReference type="GO" id="GO:0006261">
    <property type="term" value="P:DNA-templated DNA replication"/>
    <property type="evidence" value="ECO:0007669"/>
    <property type="project" value="UniProtKB-UniRule"/>
</dbReference>
<evidence type="ECO:0000256" key="14">
    <source>
        <dbReference type="ARBA" id="ARBA00049244"/>
    </source>
</evidence>
<evidence type="ECO:0000313" key="21">
    <source>
        <dbReference type="Proteomes" id="UP000027616"/>
    </source>
</evidence>
<feature type="domain" description="5'-3' exonuclease" evidence="18">
    <location>
        <begin position="2"/>
        <end position="262"/>
    </location>
</feature>
<dbReference type="AlphaFoldDB" id="A0A060R722"/>
<name>A0A060R722_9BACT</name>
<dbReference type="PANTHER" id="PTHR10133:SF27">
    <property type="entry name" value="DNA POLYMERASE NU"/>
    <property type="match status" value="1"/>
</dbReference>
<dbReference type="eggNOG" id="COG0258">
    <property type="taxonomic scope" value="Bacteria"/>
</dbReference>
<reference evidence="20 21" key="1">
    <citation type="journal article" date="2015" name="Genome Announc.">
        <title>Complete Genome Sequence of the Novel Leech Symbiont Mucinivorans hirudinis M3T.</title>
        <authorList>
            <person name="Nelson M.C."/>
            <person name="Bomar L."/>
            <person name="Graf J."/>
        </authorList>
    </citation>
    <scope>NUCLEOTIDE SEQUENCE [LARGE SCALE GENOMIC DNA]</scope>
    <source>
        <strain evidence="21">M3</strain>
    </source>
</reference>
<dbReference type="InterPro" id="IPR043502">
    <property type="entry name" value="DNA/RNA_pol_sf"/>
</dbReference>
<dbReference type="HOGENOM" id="CLU_004675_0_0_10"/>
<keyword evidence="21" id="KW-1185">Reference proteome</keyword>
<evidence type="ECO:0000256" key="1">
    <source>
        <dbReference type="ARBA" id="ARBA00007705"/>
    </source>
</evidence>
<feature type="domain" description="DNA-directed DNA polymerase family A palm" evidence="19">
    <location>
        <begin position="686"/>
        <end position="890"/>
    </location>
</feature>
<evidence type="ECO:0000256" key="8">
    <source>
        <dbReference type="ARBA" id="ARBA00022763"/>
    </source>
</evidence>
<dbReference type="Gene3D" id="3.40.50.1010">
    <property type="entry name" value="5'-nuclease"/>
    <property type="match status" value="1"/>
</dbReference>
<dbReference type="InterPro" id="IPR018320">
    <property type="entry name" value="DNA_polymerase_1"/>
</dbReference>
<keyword evidence="11 16" id="KW-0239">DNA-directed DNA polymerase</keyword>
<comment type="catalytic activity">
    <reaction evidence="14 16">
        <text>DNA(n) + a 2'-deoxyribonucleoside 5'-triphosphate = DNA(n+1) + diphosphate</text>
        <dbReference type="Rhea" id="RHEA:22508"/>
        <dbReference type="Rhea" id="RHEA-COMP:17339"/>
        <dbReference type="Rhea" id="RHEA-COMP:17340"/>
        <dbReference type="ChEBI" id="CHEBI:33019"/>
        <dbReference type="ChEBI" id="CHEBI:61560"/>
        <dbReference type="ChEBI" id="CHEBI:173112"/>
        <dbReference type="EC" id="2.7.7.7"/>
    </reaction>
</comment>
<evidence type="ECO:0000313" key="20">
    <source>
        <dbReference type="EMBL" id="CDN30930.1"/>
    </source>
</evidence>
<evidence type="ECO:0000259" key="17">
    <source>
        <dbReference type="SMART" id="SM00474"/>
    </source>
</evidence>
<dbReference type="SUPFAM" id="SSF53098">
    <property type="entry name" value="Ribonuclease H-like"/>
    <property type="match status" value="1"/>
</dbReference>
<dbReference type="InterPro" id="IPR008918">
    <property type="entry name" value="HhH2"/>
</dbReference>
<dbReference type="InterPro" id="IPR012337">
    <property type="entry name" value="RNaseH-like_sf"/>
</dbReference>
<evidence type="ECO:0000256" key="5">
    <source>
        <dbReference type="ARBA" id="ARBA00022695"/>
    </source>
</evidence>
<dbReference type="SUPFAM" id="SSF47807">
    <property type="entry name" value="5' to 3' exonuclease, C-terminal subdomain"/>
    <property type="match status" value="1"/>
</dbReference>
<dbReference type="InterPro" id="IPR001098">
    <property type="entry name" value="DNA-dir_DNA_pol_A_palm_dom"/>
</dbReference>
<dbReference type="InterPro" id="IPR036397">
    <property type="entry name" value="RNaseH_sf"/>
</dbReference>
<evidence type="ECO:0000256" key="15">
    <source>
        <dbReference type="NCBIfam" id="TIGR00593"/>
    </source>
</evidence>
<evidence type="ECO:0000256" key="11">
    <source>
        <dbReference type="ARBA" id="ARBA00022932"/>
    </source>
</evidence>
<dbReference type="Gene3D" id="3.30.70.370">
    <property type="match status" value="1"/>
</dbReference>
<keyword evidence="8 16" id="KW-0227">DNA damage</keyword>
<dbReference type="CDD" id="cd09898">
    <property type="entry name" value="H3TH_53EXO"/>
    <property type="match status" value="1"/>
</dbReference>
<dbReference type="FunFam" id="1.10.150.20:FF:000002">
    <property type="entry name" value="DNA polymerase I"/>
    <property type="match status" value="1"/>
</dbReference>
<proteinExistence type="inferred from homology"/>
<dbReference type="SMART" id="SM00279">
    <property type="entry name" value="HhH2"/>
    <property type="match status" value="1"/>
</dbReference>
<dbReference type="PANTHER" id="PTHR10133">
    <property type="entry name" value="DNA POLYMERASE I"/>
    <property type="match status" value="1"/>
</dbReference>
<dbReference type="GO" id="GO:0008409">
    <property type="term" value="F:5'-3' exonuclease activity"/>
    <property type="evidence" value="ECO:0007669"/>
    <property type="project" value="UniProtKB-UniRule"/>
</dbReference>
<dbReference type="GO" id="GO:0006302">
    <property type="term" value="P:double-strand break repair"/>
    <property type="evidence" value="ECO:0007669"/>
    <property type="project" value="TreeGrafter"/>
</dbReference>
<protein>
    <recommendedName>
        <fullName evidence="3 15">DNA polymerase I</fullName>
        <ecNumber evidence="2 15">2.7.7.7</ecNumber>
    </recommendedName>
</protein>
<accession>A0A060R722</accession>
<evidence type="ECO:0000256" key="9">
    <source>
        <dbReference type="ARBA" id="ARBA00022801"/>
    </source>
</evidence>
<keyword evidence="12 16" id="KW-0238">DNA-binding</keyword>
<evidence type="ECO:0000256" key="13">
    <source>
        <dbReference type="ARBA" id="ARBA00023204"/>
    </source>
</evidence>
<dbReference type="EC" id="2.7.7.7" evidence="2 15"/>
<evidence type="ECO:0000256" key="7">
    <source>
        <dbReference type="ARBA" id="ARBA00022722"/>
    </source>
</evidence>
<dbReference type="Pfam" id="PF00476">
    <property type="entry name" value="DNA_pol_A"/>
    <property type="match status" value="1"/>
</dbReference>
<dbReference type="PATRIC" id="fig|1433126.3.peg.829"/>
<dbReference type="GO" id="GO:0008408">
    <property type="term" value="F:3'-5' exonuclease activity"/>
    <property type="evidence" value="ECO:0007669"/>
    <property type="project" value="UniProtKB-UniRule"/>
</dbReference>
<dbReference type="CDD" id="cd09859">
    <property type="entry name" value="PIN_53EXO"/>
    <property type="match status" value="1"/>
</dbReference>
<dbReference type="SUPFAM" id="SSF56672">
    <property type="entry name" value="DNA/RNA polymerases"/>
    <property type="match status" value="1"/>
</dbReference>
<evidence type="ECO:0000256" key="4">
    <source>
        <dbReference type="ARBA" id="ARBA00022679"/>
    </source>
</evidence>
<comment type="similarity">
    <text evidence="1 16">Belongs to the DNA polymerase type-A family.</text>
</comment>
<dbReference type="InterPro" id="IPR002562">
    <property type="entry name" value="3'-5'_exonuclease_dom"/>
</dbReference>
<sequence length="926" mass="105118">MQKLFLIDAYALIFRFHYAFVSRPMHSPDGQNISAVFGFVKFLNELIDREKPHHLGVAFDPRGGNFRHQLYPLYKANREETPEDIRRAVPLIKEILEAMKIPILEVAGYEADDVIGTLSHKASQRGEYETYMVTPDKDYGQLIRPNVFMYKPAKEGVEIVGCDDLCGVYGIANPRQIIDILAIWGDASDNIPGVPGIGEKGASKLVAQWGTVENILQNLDKLTPKQAKSIEENREQLELAKRLATISLDVPIEFDPERLVMEQPNVEQLREIYVRLNFQMFLRQLKSIDFHNNHSVQTDLFGNVVEQPTSVKPYSQIKEEEDIPTVKEIGFEDITTVKHSYTTVTAENEIEELVSYMMRQRQICFDTETTSLDPYAAKLVGVSLAVEPHTAYWIPANHQSIELLKPLLENPEIDKIGQNLKFDIEILRCTHNIDVQGILYDTMIEHYLLKSEERHSMDFLARNYLNYNPISYEDLVGKGAKQITIDRVDPQLVSEYAAEDADITLQLHQKLWQEIEKENLTELYHKIEEPLIRCLVTTELKGVKIDIHTLGYSAKELNREMLRLESEIREIAETPYLNINSPKQLGEILYEKLKVIDNPKLTKTKQYKTDEESLQQIADKHPIVGKILEYRGIKKLLSTYIEALPKLINPRTGRIHTSFNQAVTSTGRLSSTNPNLQNIPIRDAAGREIRKAFVAEKGSVLISADYSQVELRIMAHLSQDPALIEAFKNGEDIHTTTAAKIYNVAAEDVTKEQRRRAKTANFGIIYGISVFGLSQRLNIPRGEAKELIDGYFSLYPGVRRYMEECKIEARERGFVETIFARRRYLPEITSKNAVMRSYAERNAINAPIQGSAADIMKLAMIEVAAAIAPLSATIVLQVHDELVVECPAAQAAQVMEIMREKMMNCTKILVPLAVDAAAAEDWLAAH</sequence>
<dbReference type="eggNOG" id="COG0749">
    <property type="taxonomic scope" value="Bacteria"/>
</dbReference>
<dbReference type="STRING" id="1433126.BN938_0829"/>
<keyword evidence="6 16" id="KW-0235">DNA replication</keyword>
<dbReference type="Pfam" id="PF01612">
    <property type="entry name" value="DNA_pol_A_exo1"/>
    <property type="match status" value="1"/>
</dbReference>
<dbReference type="SMART" id="SM00475">
    <property type="entry name" value="53EXOc"/>
    <property type="match status" value="1"/>
</dbReference>
<dbReference type="Gene3D" id="1.20.1060.10">
    <property type="entry name" value="Taq DNA Polymerase, Chain T, domain 4"/>
    <property type="match status" value="1"/>
</dbReference>
<dbReference type="EMBL" id="HG934468">
    <property type="protein sequence ID" value="CDN30930.1"/>
    <property type="molecule type" value="Genomic_DNA"/>
</dbReference>
<keyword evidence="13 16" id="KW-0234">DNA repair</keyword>
<dbReference type="Pfam" id="PF02739">
    <property type="entry name" value="5_3_exonuc_N"/>
    <property type="match status" value="1"/>
</dbReference>